<keyword evidence="4" id="KW-1003">Cell membrane</keyword>
<dbReference type="GO" id="GO:0034451">
    <property type="term" value="C:centriolar satellite"/>
    <property type="evidence" value="ECO:0007669"/>
    <property type="project" value="UniProtKB-SubCell"/>
</dbReference>
<keyword evidence="7" id="KW-0472">Membrane</keyword>
<dbReference type="EMBL" id="CAJOBZ010000027">
    <property type="protein sequence ID" value="CAF4880895.1"/>
    <property type="molecule type" value="Genomic_DNA"/>
</dbReference>
<dbReference type="GO" id="GO:0034464">
    <property type="term" value="C:BBSome"/>
    <property type="evidence" value="ECO:0007669"/>
    <property type="project" value="InterPro"/>
</dbReference>
<dbReference type="SMART" id="SM00683">
    <property type="entry name" value="DM16"/>
    <property type="match status" value="2"/>
</dbReference>
<dbReference type="InterPro" id="IPR030804">
    <property type="entry name" value="BBS5/fem-3"/>
</dbReference>
<feature type="domain" description="BBSome complex member BBS5 PH" evidence="10">
    <location>
        <begin position="32"/>
        <end position="86"/>
    </location>
</feature>
<dbReference type="GO" id="GO:0060271">
    <property type="term" value="P:cilium assembly"/>
    <property type="evidence" value="ECO:0007669"/>
    <property type="project" value="TreeGrafter"/>
</dbReference>
<dbReference type="OrthoDB" id="10261999at2759"/>
<dbReference type="PANTHER" id="PTHR21351:SF0">
    <property type="entry name" value="BARDET-BIEDL SYNDROME 5 PROTEIN"/>
    <property type="match status" value="1"/>
</dbReference>
<protein>
    <recommendedName>
        <fullName evidence="10">BBSome complex member BBS5 PH domain-containing protein</fullName>
    </recommendedName>
</protein>
<dbReference type="GO" id="GO:0032266">
    <property type="term" value="F:phosphatidylinositol-3-phosphate binding"/>
    <property type="evidence" value="ECO:0007669"/>
    <property type="project" value="TreeGrafter"/>
</dbReference>
<keyword evidence="5" id="KW-0963">Cytoplasm</keyword>
<keyword evidence="9" id="KW-0966">Cell projection</keyword>
<accession>A0A821TVX7</accession>
<dbReference type="PIRSF" id="PIRSF010072">
    <property type="entry name" value="DUF1448"/>
    <property type="match status" value="1"/>
</dbReference>
<evidence type="ECO:0000256" key="7">
    <source>
        <dbReference type="ARBA" id="ARBA00023136"/>
    </source>
</evidence>
<evidence type="ECO:0000313" key="11">
    <source>
        <dbReference type="EMBL" id="CAF4880895.1"/>
    </source>
</evidence>
<keyword evidence="6" id="KW-0969">Cilium</keyword>
<name>A0A821TVX7_9NEOP</name>
<comment type="caution">
    <text evidence="11">The sequence shown here is derived from an EMBL/GenBank/DDBJ whole genome shotgun (WGS) entry which is preliminary data.</text>
</comment>
<evidence type="ECO:0000256" key="5">
    <source>
        <dbReference type="ARBA" id="ARBA00022490"/>
    </source>
</evidence>
<keyword evidence="12" id="KW-1185">Reference proteome</keyword>
<evidence type="ECO:0000256" key="9">
    <source>
        <dbReference type="ARBA" id="ARBA00023273"/>
    </source>
</evidence>
<dbReference type="Proteomes" id="UP000663880">
    <property type="component" value="Unassembled WGS sequence"/>
</dbReference>
<dbReference type="PANTHER" id="PTHR21351">
    <property type="entry name" value="BARDET-BIEDL SYNDROME PROTEIN 5"/>
    <property type="match status" value="1"/>
</dbReference>
<dbReference type="AlphaFoldDB" id="A0A821TVX7"/>
<evidence type="ECO:0000259" key="10">
    <source>
        <dbReference type="SMART" id="SM00683"/>
    </source>
</evidence>
<keyword evidence="8" id="KW-0206">Cytoskeleton</keyword>
<evidence type="ECO:0000256" key="1">
    <source>
        <dbReference type="ARBA" id="ARBA00004309"/>
    </source>
</evidence>
<comment type="similarity">
    <text evidence="3">Belongs to the BBS5 family.</text>
</comment>
<organism evidence="11 12">
    <name type="scientific">Pieris macdunnoughi</name>
    <dbReference type="NCBI Taxonomy" id="345717"/>
    <lineage>
        <taxon>Eukaryota</taxon>
        <taxon>Metazoa</taxon>
        <taxon>Ecdysozoa</taxon>
        <taxon>Arthropoda</taxon>
        <taxon>Hexapoda</taxon>
        <taxon>Insecta</taxon>
        <taxon>Pterygota</taxon>
        <taxon>Neoptera</taxon>
        <taxon>Endopterygota</taxon>
        <taxon>Lepidoptera</taxon>
        <taxon>Glossata</taxon>
        <taxon>Ditrysia</taxon>
        <taxon>Papilionoidea</taxon>
        <taxon>Pieridae</taxon>
        <taxon>Pierinae</taxon>
        <taxon>Pieris</taxon>
    </lineage>
</organism>
<evidence type="ECO:0000256" key="6">
    <source>
        <dbReference type="ARBA" id="ARBA00023069"/>
    </source>
</evidence>
<comment type="subcellular location">
    <subcellularLocation>
        <location evidence="1">Cell projection</location>
        <location evidence="1">Cilium membrane</location>
    </subcellularLocation>
    <subcellularLocation>
        <location evidence="2">Cytoplasm</location>
        <location evidence="2">Cytoskeleton</location>
        <location evidence="2">Microtubule organizing center</location>
        <location evidence="2">Centrosome</location>
        <location evidence="2">Centriolar satellite</location>
    </subcellularLocation>
</comment>
<dbReference type="Pfam" id="PF07289">
    <property type="entry name" value="BBL5"/>
    <property type="match status" value="1"/>
</dbReference>
<feature type="domain" description="BBSome complex member BBS5 PH" evidence="10">
    <location>
        <begin position="162"/>
        <end position="216"/>
    </location>
</feature>
<dbReference type="InterPro" id="IPR014003">
    <property type="entry name" value="BBS5_PH"/>
</dbReference>
<evidence type="ECO:0000256" key="2">
    <source>
        <dbReference type="ARBA" id="ARBA00004607"/>
    </source>
</evidence>
<evidence type="ECO:0000256" key="3">
    <source>
        <dbReference type="ARBA" id="ARBA00005822"/>
    </source>
</evidence>
<proteinExistence type="inferred from homology"/>
<gene>
    <name evidence="11" type="ORF">PMACD_LOCUS9593</name>
</gene>
<evidence type="ECO:0000256" key="4">
    <source>
        <dbReference type="ARBA" id="ARBA00022475"/>
    </source>
</evidence>
<evidence type="ECO:0000256" key="8">
    <source>
        <dbReference type="ARBA" id="ARBA00023212"/>
    </source>
</evidence>
<dbReference type="GO" id="GO:0036064">
    <property type="term" value="C:ciliary basal body"/>
    <property type="evidence" value="ECO:0007669"/>
    <property type="project" value="TreeGrafter"/>
</dbReference>
<sequence>MPKNKKGKGIVWEDREVLFDLPFEYLKLRSGEKIFDRIEPIEDTKGNAGVKGRMVVTNLRVIWHSLSSPRINLSIGYNCVISTSSKTISSGLRGSTQAFYCLAAYRNNKYEFVFTNLSPNCIRHYTTVTAVYKAYAGSRLYRDLRLRGAILQNKQLHVLPLEQICLKETGLWNLSSESGNLGTMIISNVRIVWYADINEAFNVSLPYITIESISIRDSKFGNALVVHVRPTSGGYVLGFRADPQERLSSLLSELQMLHQAYTEKPIFGVETNWNQDDPMPTSDDIEELEEIGEPRGEMGPTLYLASQLALHKEESDAQPVYSPYLGLAIEPLREGITLKSLFEVQTTS</sequence>
<dbReference type="InterPro" id="IPR006606">
    <property type="entry name" value="BBL5"/>
</dbReference>
<reference evidence="11" key="1">
    <citation type="submission" date="2021-02" db="EMBL/GenBank/DDBJ databases">
        <authorList>
            <person name="Steward A R."/>
        </authorList>
    </citation>
    <scope>NUCLEOTIDE SEQUENCE</scope>
</reference>
<evidence type="ECO:0000313" key="12">
    <source>
        <dbReference type="Proteomes" id="UP000663880"/>
    </source>
</evidence>
<dbReference type="GO" id="GO:0060170">
    <property type="term" value="C:ciliary membrane"/>
    <property type="evidence" value="ECO:0007669"/>
    <property type="project" value="UniProtKB-SubCell"/>
</dbReference>